<dbReference type="Proteomes" id="UP000516305">
    <property type="component" value="Chromosome"/>
</dbReference>
<dbReference type="InterPro" id="IPR003593">
    <property type="entry name" value="AAA+_ATPase"/>
</dbReference>
<proteinExistence type="predicted"/>
<dbReference type="Gene3D" id="1.20.1560.10">
    <property type="entry name" value="ABC transporter type 1, transmembrane domain"/>
    <property type="match status" value="1"/>
</dbReference>
<dbReference type="RefSeq" id="WP_210760137.1">
    <property type="nucleotide sequence ID" value="NZ_CP060139.1"/>
</dbReference>
<sequence length="606" mass="67658">MKAFWRIVRYAYPYKGTVILSVLANLFATVFALASIGLVVPVLQIIFDNTKAPEQAPVFDGDIMAYAEDFLSYEIGTRMEAIGQQEALLYVCFWVISAFFLKNVFRYLALYLLAPMRNGITRDIRLDLHHKLLALPVGYFTEQRKGDIISRMTADLKEIENGVLATIEMFFREPFIILSSLAVLVWMSPQLTIFVLLLLPVVSLLITRIGKSLKRASTRAQESMGDILSLTEETVSGLKVIKAFTAEEQKASLFARAANNYFSLMNKVIRRNDLASPISEFMGSLVMAIIIWYGGSLVMEPNDFTAEKFIAYVLFFYQIIPPSKSLSQASYKIQRGNASSERVLDLLDAENPIQDKPDAKDLKEFKDAIEFNDVCFSYQDKQVLSHIDLKIEKGKTYALVGQSGGGKTTLTNLVPRFYDINSGSLKIDGLPIDSIKLKDLRSHLGIVTQETLLFNETVAYNIALGKPDATKEEIIAAAKIANAHDFIEKLPNGYLTNIGDAGGKLSGGQKQRLSIARAVLKNPPILILDEATSALDTESEKLVQDALYRLMENRTSLVIAHRLSTIQHADEIVVINEGKISERGSHQELLDKQGIYHKLVEMQSFA</sequence>
<keyword evidence="2" id="KW-0813">Transport</keyword>
<evidence type="ECO:0000259" key="10">
    <source>
        <dbReference type="PROSITE" id="PS50929"/>
    </source>
</evidence>
<evidence type="ECO:0000256" key="7">
    <source>
        <dbReference type="ARBA" id="ARBA00023136"/>
    </source>
</evidence>
<organism evidence="11 12">
    <name type="scientific">Croceimicrobium hydrocarbonivorans</name>
    <dbReference type="NCBI Taxonomy" id="2761580"/>
    <lineage>
        <taxon>Bacteria</taxon>
        <taxon>Pseudomonadati</taxon>
        <taxon>Bacteroidota</taxon>
        <taxon>Flavobacteriia</taxon>
        <taxon>Flavobacteriales</taxon>
        <taxon>Owenweeksiaceae</taxon>
        <taxon>Croceimicrobium</taxon>
    </lineage>
</organism>
<evidence type="ECO:0000259" key="9">
    <source>
        <dbReference type="PROSITE" id="PS50893"/>
    </source>
</evidence>
<dbReference type="FunFam" id="3.40.50.300:FF:000287">
    <property type="entry name" value="Multidrug ABC transporter ATP-binding protein"/>
    <property type="match status" value="1"/>
</dbReference>
<dbReference type="PROSITE" id="PS50893">
    <property type="entry name" value="ABC_TRANSPORTER_2"/>
    <property type="match status" value="1"/>
</dbReference>
<evidence type="ECO:0000256" key="2">
    <source>
        <dbReference type="ARBA" id="ARBA00022448"/>
    </source>
</evidence>
<feature type="domain" description="ABC transporter" evidence="9">
    <location>
        <begin position="369"/>
        <end position="602"/>
    </location>
</feature>
<feature type="transmembrane region" description="Helical" evidence="8">
    <location>
        <begin position="20"/>
        <end position="47"/>
    </location>
</feature>
<dbReference type="Pfam" id="PF00005">
    <property type="entry name" value="ABC_tran"/>
    <property type="match status" value="1"/>
</dbReference>
<gene>
    <name evidence="11" type="ORF">H4K34_07150</name>
</gene>
<feature type="transmembrane region" description="Helical" evidence="8">
    <location>
        <begin position="274"/>
        <end position="295"/>
    </location>
</feature>
<dbReference type="AlphaFoldDB" id="A0A7H0VIR3"/>
<evidence type="ECO:0000256" key="5">
    <source>
        <dbReference type="ARBA" id="ARBA00022840"/>
    </source>
</evidence>
<dbReference type="SUPFAM" id="SSF52540">
    <property type="entry name" value="P-loop containing nucleoside triphosphate hydrolases"/>
    <property type="match status" value="1"/>
</dbReference>
<reference evidence="11 12" key="1">
    <citation type="submission" date="2020-08" db="EMBL/GenBank/DDBJ databases">
        <title>Croceimicrobium hydrocarbonivorans gen. nov., sp. nov., a novel marine bacterium isolated from a bacterial consortium that degrades polyethylene terephthalate.</title>
        <authorList>
            <person name="Liu R."/>
        </authorList>
    </citation>
    <scope>NUCLEOTIDE SEQUENCE [LARGE SCALE GENOMIC DNA]</scope>
    <source>
        <strain evidence="11 12">A20-9</strain>
    </source>
</reference>
<feature type="transmembrane region" description="Helical" evidence="8">
    <location>
        <begin position="193"/>
        <end position="210"/>
    </location>
</feature>
<dbReference type="InterPro" id="IPR003439">
    <property type="entry name" value="ABC_transporter-like_ATP-bd"/>
</dbReference>
<keyword evidence="12" id="KW-1185">Reference proteome</keyword>
<keyword evidence="7 8" id="KW-0472">Membrane</keyword>
<evidence type="ECO:0000256" key="6">
    <source>
        <dbReference type="ARBA" id="ARBA00022989"/>
    </source>
</evidence>
<dbReference type="CDD" id="cd18552">
    <property type="entry name" value="ABC_6TM_MsbA_like"/>
    <property type="match status" value="1"/>
</dbReference>
<dbReference type="PANTHER" id="PTHR43394:SF1">
    <property type="entry name" value="ATP-BINDING CASSETTE SUB-FAMILY B MEMBER 10, MITOCHONDRIAL"/>
    <property type="match status" value="1"/>
</dbReference>
<dbReference type="PROSITE" id="PS00211">
    <property type="entry name" value="ABC_TRANSPORTER_1"/>
    <property type="match status" value="1"/>
</dbReference>
<dbReference type="GO" id="GO:0015421">
    <property type="term" value="F:ABC-type oligopeptide transporter activity"/>
    <property type="evidence" value="ECO:0007669"/>
    <property type="project" value="TreeGrafter"/>
</dbReference>
<dbReference type="GO" id="GO:0005524">
    <property type="term" value="F:ATP binding"/>
    <property type="evidence" value="ECO:0007669"/>
    <property type="project" value="UniProtKB-KW"/>
</dbReference>
<dbReference type="InterPro" id="IPR017871">
    <property type="entry name" value="ABC_transporter-like_CS"/>
</dbReference>
<protein>
    <submittedName>
        <fullName evidence="11">ABC transporter ATP-binding protein</fullName>
    </submittedName>
</protein>
<keyword evidence="4" id="KW-0547">Nucleotide-binding</keyword>
<feature type="transmembrane region" description="Helical" evidence="8">
    <location>
        <begin position="87"/>
        <end position="113"/>
    </location>
</feature>
<keyword evidence="5 11" id="KW-0067">ATP-binding</keyword>
<comment type="subcellular location">
    <subcellularLocation>
        <location evidence="1">Cell membrane</location>
        <topology evidence="1">Multi-pass membrane protein</topology>
    </subcellularLocation>
</comment>
<dbReference type="KEGG" id="chyd:H4K34_07150"/>
<keyword evidence="3 8" id="KW-0812">Transmembrane</keyword>
<dbReference type="InterPro" id="IPR027417">
    <property type="entry name" value="P-loop_NTPase"/>
</dbReference>
<evidence type="ECO:0000256" key="3">
    <source>
        <dbReference type="ARBA" id="ARBA00022692"/>
    </source>
</evidence>
<feature type="domain" description="ABC transmembrane type-1" evidence="10">
    <location>
        <begin position="19"/>
        <end position="335"/>
    </location>
</feature>
<evidence type="ECO:0000313" key="12">
    <source>
        <dbReference type="Proteomes" id="UP000516305"/>
    </source>
</evidence>
<dbReference type="SMART" id="SM00382">
    <property type="entry name" value="AAA"/>
    <property type="match status" value="1"/>
</dbReference>
<dbReference type="EMBL" id="CP060139">
    <property type="protein sequence ID" value="QNR25611.1"/>
    <property type="molecule type" value="Genomic_DNA"/>
</dbReference>
<dbReference type="PROSITE" id="PS50929">
    <property type="entry name" value="ABC_TM1F"/>
    <property type="match status" value="1"/>
</dbReference>
<dbReference type="InterPro" id="IPR036640">
    <property type="entry name" value="ABC1_TM_sf"/>
</dbReference>
<dbReference type="GO" id="GO:0016887">
    <property type="term" value="F:ATP hydrolysis activity"/>
    <property type="evidence" value="ECO:0007669"/>
    <property type="project" value="InterPro"/>
</dbReference>
<name>A0A7H0VIR3_9FLAO</name>
<keyword evidence="6 8" id="KW-1133">Transmembrane helix</keyword>
<dbReference type="InterPro" id="IPR011527">
    <property type="entry name" value="ABC1_TM_dom"/>
</dbReference>
<dbReference type="SUPFAM" id="SSF90123">
    <property type="entry name" value="ABC transporter transmembrane region"/>
    <property type="match status" value="1"/>
</dbReference>
<dbReference type="Pfam" id="PF00664">
    <property type="entry name" value="ABC_membrane"/>
    <property type="match status" value="1"/>
</dbReference>
<dbReference type="GO" id="GO:0005886">
    <property type="term" value="C:plasma membrane"/>
    <property type="evidence" value="ECO:0007669"/>
    <property type="project" value="UniProtKB-SubCell"/>
</dbReference>
<dbReference type="Gene3D" id="3.40.50.300">
    <property type="entry name" value="P-loop containing nucleotide triphosphate hydrolases"/>
    <property type="match status" value="1"/>
</dbReference>
<accession>A0A7H0VIR3</accession>
<evidence type="ECO:0000313" key="11">
    <source>
        <dbReference type="EMBL" id="QNR25611.1"/>
    </source>
</evidence>
<evidence type="ECO:0000256" key="1">
    <source>
        <dbReference type="ARBA" id="ARBA00004651"/>
    </source>
</evidence>
<evidence type="ECO:0000256" key="4">
    <source>
        <dbReference type="ARBA" id="ARBA00022741"/>
    </source>
</evidence>
<dbReference type="PANTHER" id="PTHR43394">
    <property type="entry name" value="ATP-DEPENDENT PERMEASE MDL1, MITOCHONDRIAL"/>
    <property type="match status" value="1"/>
</dbReference>
<evidence type="ECO:0000256" key="8">
    <source>
        <dbReference type="SAM" id="Phobius"/>
    </source>
</evidence>
<dbReference type="InterPro" id="IPR039421">
    <property type="entry name" value="Type_1_exporter"/>
</dbReference>